<accession>A0ABW2SPS3</accession>
<dbReference type="Pfam" id="PF00929">
    <property type="entry name" value="RNase_T"/>
    <property type="match status" value="1"/>
</dbReference>
<feature type="region of interest" description="Disordered" evidence="1">
    <location>
        <begin position="182"/>
        <end position="201"/>
    </location>
</feature>
<dbReference type="Proteomes" id="UP001596527">
    <property type="component" value="Unassembled WGS sequence"/>
</dbReference>
<evidence type="ECO:0000313" key="3">
    <source>
        <dbReference type="EMBL" id="MFC7581856.1"/>
    </source>
</evidence>
<keyword evidence="3" id="KW-0540">Nuclease</keyword>
<dbReference type="Gene3D" id="3.30.420.10">
    <property type="entry name" value="Ribonuclease H-like superfamily/Ribonuclease H"/>
    <property type="match status" value="1"/>
</dbReference>
<organism evidence="3 4">
    <name type="scientific">Schaalia naturae</name>
    <dbReference type="NCBI Taxonomy" id="635203"/>
    <lineage>
        <taxon>Bacteria</taxon>
        <taxon>Bacillati</taxon>
        <taxon>Actinomycetota</taxon>
        <taxon>Actinomycetes</taxon>
        <taxon>Actinomycetales</taxon>
        <taxon>Actinomycetaceae</taxon>
        <taxon>Schaalia</taxon>
    </lineage>
</organism>
<dbReference type="InterPro" id="IPR013520">
    <property type="entry name" value="Ribonucl_H"/>
</dbReference>
<dbReference type="PANTHER" id="PTHR30231:SF42">
    <property type="entry name" value="EXONUCLEASE"/>
    <property type="match status" value="1"/>
</dbReference>
<dbReference type="EMBL" id="JBHTEF010000001">
    <property type="protein sequence ID" value="MFC7581856.1"/>
    <property type="molecule type" value="Genomic_DNA"/>
</dbReference>
<reference evidence="4" key="1">
    <citation type="journal article" date="2019" name="Int. J. Syst. Evol. Microbiol.">
        <title>The Global Catalogue of Microorganisms (GCM) 10K type strain sequencing project: providing services to taxonomists for standard genome sequencing and annotation.</title>
        <authorList>
            <consortium name="The Broad Institute Genomics Platform"/>
            <consortium name="The Broad Institute Genome Sequencing Center for Infectious Disease"/>
            <person name="Wu L."/>
            <person name="Ma J."/>
        </authorList>
    </citation>
    <scope>NUCLEOTIDE SEQUENCE [LARGE SCALE GENOMIC DNA]</scope>
    <source>
        <strain evidence="4">CCUG 56698</strain>
    </source>
</reference>
<feature type="domain" description="Exonuclease" evidence="2">
    <location>
        <begin position="5"/>
        <end position="172"/>
    </location>
</feature>
<evidence type="ECO:0000259" key="2">
    <source>
        <dbReference type="SMART" id="SM00479"/>
    </source>
</evidence>
<dbReference type="PANTHER" id="PTHR30231">
    <property type="entry name" value="DNA POLYMERASE III SUBUNIT EPSILON"/>
    <property type="match status" value="1"/>
</dbReference>
<keyword evidence="3" id="KW-0269">Exonuclease</keyword>
<protein>
    <submittedName>
        <fullName evidence="3">Exonuclease domain-containing protein</fullName>
    </submittedName>
</protein>
<keyword evidence="4" id="KW-1185">Reference proteome</keyword>
<name>A0ABW2SPS3_9ACTO</name>
<keyword evidence="3" id="KW-0378">Hydrolase</keyword>
<proteinExistence type="predicted"/>
<evidence type="ECO:0000256" key="1">
    <source>
        <dbReference type="SAM" id="MobiDB-lite"/>
    </source>
</evidence>
<dbReference type="SMART" id="SM00479">
    <property type="entry name" value="EXOIII"/>
    <property type="match status" value="1"/>
</dbReference>
<dbReference type="SUPFAM" id="SSF53098">
    <property type="entry name" value="Ribonuclease H-like"/>
    <property type="match status" value="1"/>
</dbReference>
<comment type="caution">
    <text evidence="3">The sequence shown here is derived from an EMBL/GenBank/DDBJ whole genome shotgun (WGS) entry which is preliminary data.</text>
</comment>
<dbReference type="RefSeq" id="WP_380975521.1">
    <property type="nucleotide sequence ID" value="NZ_JBHTEF010000001.1"/>
</dbReference>
<sequence>MSGLDFVAVDFETANGSRASVCQVGLTRVAGGEVVAEDAWYVIPPTGVENFNVRNVLIHHITPEFVARHGIDWEASLARFEGFAAGQVLVAHNVGFDHSVFERSTRHLALAVPPHRWEDTLALSRRTLDLPNHKLDTVARHLGIAEFAHHDACADARACALIATVIAQRTGARSVDDLWPGSASRSRWGAEVDPAWSRRSR</sequence>
<dbReference type="InterPro" id="IPR036397">
    <property type="entry name" value="RNaseH_sf"/>
</dbReference>
<evidence type="ECO:0000313" key="4">
    <source>
        <dbReference type="Proteomes" id="UP001596527"/>
    </source>
</evidence>
<dbReference type="InterPro" id="IPR012337">
    <property type="entry name" value="RNaseH-like_sf"/>
</dbReference>
<gene>
    <name evidence="3" type="ORF">ACFQWG_11685</name>
</gene>
<dbReference type="GO" id="GO:0004527">
    <property type="term" value="F:exonuclease activity"/>
    <property type="evidence" value="ECO:0007669"/>
    <property type="project" value="UniProtKB-KW"/>
</dbReference>